<dbReference type="Proteomes" id="UP001170310">
    <property type="component" value="Unassembled WGS sequence"/>
</dbReference>
<name>A0AAW7YTA0_9STAP</name>
<organism evidence="2 3">
    <name type="scientific">Staphylococcus pasteuri_A</name>
    <dbReference type="NCBI Taxonomy" id="3062664"/>
    <lineage>
        <taxon>Bacteria</taxon>
        <taxon>Bacillati</taxon>
        <taxon>Bacillota</taxon>
        <taxon>Bacilli</taxon>
        <taxon>Bacillales</taxon>
        <taxon>Staphylococcaceae</taxon>
        <taxon>Staphylococcus</taxon>
    </lineage>
</organism>
<evidence type="ECO:0000256" key="1">
    <source>
        <dbReference type="SAM" id="Phobius"/>
    </source>
</evidence>
<dbReference type="AlphaFoldDB" id="A0AAW7YTA0"/>
<sequence>GYTTISYIQFALVAVLLLALPLWKKAASEALRAGGEPQALISNSSALKIKGVKLQLLTFFCYCSLEAGTGLWAASYLITEK</sequence>
<keyword evidence="1" id="KW-0472">Membrane</keyword>
<keyword evidence="1" id="KW-0812">Transmembrane</keyword>
<proteinExistence type="predicted"/>
<evidence type="ECO:0000313" key="2">
    <source>
        <dbReference type="EMBL" id="MDO6575500.1"/>
    </source>
</evidence>
<feature type="transmembrane region" description="Helical" evidence="1">
    <location>
        <begin position="56"/>
        <end position="78"/>
    </location>
</feature>
<reference evidence="2" key="1">
    <citation type="submission" date="2023-07" db="EMBL/GenBank/DDBJ databases">
        <title>Genome content predicts the carbon catabolic preferences of heterotrophic bacteria.</title>
        <authorList>
            <person name="Gralka M."/>
        </authorList>
    </citation>
    <scope>NUCLEOTIDE SEQUENCE</scope>
    <source>
        <strain evidence="2">E2R20</strain>
    </source>
</reference>
<feature type="transmembrane region" description="Helical" evidence="1">
    <location>
        <begin position="6"/>
        <end position="23"/>
    </location>
</feature>
<keyword evidence="1" id="KW-1133">Transmembrane helix</keyword>
<accession>A0AAW7YTA0</accession>
<feature type="non-terminal residue" evidence="2">
    <location>
        <position position="81"/>
    </location>
</feature>
<protein>
    <submittedName>
        <fullName evidence="2">MFS transporter</fullName>
    </submittedName>
</protein>
<comment type="caution">
    <text evidence="2">The sequence shown here is derived from an EMBL/GenBank/DDBJ whole genome shotgun (WGS) entry which is preliminary data.</text>
</comment>
<gene>
    <name evidence="2" type="ORF">Q4528_15410</name>
</gene>
<evidence type="ECO:0000313" key="3">
    <source>
        <dbReference type="Proteomes" id="UP001170310"/>
    </source>
</evidence>
<feature type="non-terminal residue" evidence="2">
    <location>
        <position position="1"/>
    </location>
</feature>
<dbReference type="EMBL" id="JAUOQO010000772">
    <property type="protein sequence ID" value="MDO6575500.1"/>
    <property type="molecule type" value="Genomic_DNA"/>
</dbReference>
<keyword evidence="3" id="KW-1185">Reference proteome</keyword>